<proteinExistence type="predicted"/>
<evidence type="ECO:0000256" key="1">
    <source>
        <dbReference type="ARBA" id="ARBA00022529"/>
    </source>
</evidence>
<dbReference type="GO" id="GO:0042742">
    <property type="term" value="P:defense response to bacterium"/>
    <property type="evidence" value="ECO:0007669"/>
    <property type="project" value="UniProtKB-KW"/>
</dbReference>
<keyword evidence="2" id="KW-0081">Bacteriolytic enzyme</keyword>
<dbReference type="CDD" id="cd06583">
    <property type="entry name" value="PGRP"/>
    <property type="match status" value="1"/>
</dbReference>
<dbReference type="EMBL" id="BK014791">
    <property type="protein sequence ID" value="DAD75855.1"/>
    <property type="molecule type" value="Genomic_DNA"/>
</dbReference>
<evidence type="ECO:0000259" key="3">
    <source>
        <dbReference type="SMART" id="SM00644"/>
    </source>
</evidence>
<dbReference type="InterPro" id="IPR002502">
    <property type="entry name" value="Amidase_domain"/>
</dbReference>
<dbReference type="SUPFAM" id="SSF55846">
    <property type="entry name" value="N-acetylmuramoyl-L-alanine amidase-like"/>
    <property type="match status" value="1"/>
</dbReference>
<dbReference type="Gene3D" id="3.40.80.10">
    <property type="entry name" value="Peptidoglycan recognition protein-like"/>
    <property type="match status" value="1"/>
</dbReference>
<keyword evidence="1" id="KW-0929">Antimicrobial</keyword>
<dbReference type="GO" id="GO:0008745">
    <property type="term" value="F:N-acetylmuramoyl-L-alanine amidase activity"/>
    <property type="evidence" value="ECO:0007669"/>
    <property type="project" value="InterPro"/>
</dbReference>
<feature type="domain" description="N-acetylmuramoyl-L-alanine amidase" evidence="3">
    <location>
        <begin position="29"/>
        <end position="186"/>
    </location>
</feature>
<dbReference type="Pfam" id="PF01510">
    <property type="entry name" value="Amidase_2"/>
    <property type="match status" value="1"/>
</dbReference>
<evidence type="ECO:0000313" key="4">
    <source>
        <dbReference type="EMBL" id="DAD75855.1"/>
    </source>
</evidence>
<dbReference type="SMART" id="SM00644">
    <property type="entry name" value="Ami_2"/>
    <property type="match status" value="1"/>
</dbReference>
<protein>
    <submittedName>
        <fullName evidence="4">PGRP protein</fullName>
    </submittedName>
</protein>
<reference evidence="4" key="1">
    <citation type="journal article" date="2021" name="Proc. Natl. Acad. Sci. U.S.A.">
        <title>A Catalog of Tens of Thousands of Viruses from Human Metagenomes Reveals Hidden Associations with Chronic Diseases.</title>
        <authorList>
            <person name="Tisza M.J."/>
            <person name="Buck C.B."/>
        </authorList>
    </citation>
    <scope>NUCLEOTIDE SEQUENCE</scope>
    <source>
        <strain evidence="4">CtyFl19</strain>
    </source>
</reference>
<dbReference type="GO" id="GO:0001897">
    <property type="term" value="P:symbiont-mediated cytolysis of host cell"/>
    <property type="evidence" value="ECO:0007669"/>
    <property type="project" value="UniProtKB-ARBA"/>
</dbReference>
<sequence length="285" mass="32100">MTVRQQLAVQNDCYRRNQGEMGKNPGERDSRYARYYQGPRGVMIHSTGAENPNLRRYVQPDDGTLGVNPNGNDWNRPGLDVAVHAFIGLTRSGEVAAYQILPWEYRAWHCGGSGNDTHLSLEICEDNLQDRGYFDRVYQMAMELTAELCRRFRLDPLAPGVVVDHAEGAALGIASNHADVDHWWSRFGTSMDDFRAGVAQRLQKEEEPAMTREEVAQMISKALEEDRKSRIFPKLANVPGWAGATVQKLMERDALQGDGQGLNLSYDFLRTMVALDRLGALDRKE</sequence>
<evidence type="ECO:0000256" key="2">
    <source>
        <dbReference type="ARBA" id="ARBA00022638"/>
    </source>
</evidence>
<dbReference type="InterPro" id="IPR036505">
    <property type="entry name" value="Amidase/PGRP_sf"/>
</dbReference>
<dbReference type="GO" id="GO:0009253">
    <property type="term" value="P:peptidoglycan catabolic process"/>
    <property type="evidence" value="ECO:0007669"/>
    <property type="project" value="InterPro"/>
</dbReference>
<organism evidence="4">
    <name type="scientific">Myoviridae sp. ctyFl19</name>
    <dbReference type="NCBI Taxonomy" id="2826717"/>
    <lineage>
        <taxon>Viruses</taxon>
        <taxon>Duplodnaviria</taxon>
        <taxon>Heunggongvirae</taxon>
        <taxon>Uroviricota</taxon>
        <taxon>Caudoviricetes</taxon>
    </lineage>
</organism>
<name>A0A8S5M1D4_9CAUD</name>
<accession>A0A8S5M1D4</accession>